<feature type="transmembrane region" description="Helical" evidence="1">
    <location>
        <begin position="323"/>
        <end position="346"/>
    </location>
</feature>
<proteinExistence type="predicted"/>
<comment type="caution">
    <text evidence="2">The sequence shown here is derived from an EMBL/GenBank/DDBJ whole genome shotgun (WGS) entry which is preliminary data.</text>
</comment>
<gene>
    <name evidence="2" type="ORF">Fcan01_17771</name>
</gene>
<dbReference type="AlphaFoldDB" id="A0A226DP32"/>
<keyword evidence="3" id="KW-1185">Reference proteome</keyword>
<name>A0A226DP32_FOLCA</name>
<accession>A0A226DP32</accession>
<evidence type="ECO:0000313" key="2">
    <source>
        <dbReference type="EMBL" id="OXA47295.1"/>
    </source>
</evidence>
<evidence type="ECO:0000313" key="3">
    <source>
        <dbReference type="Proteomes" id="UP000198287"/>
    </source>
</evidence>
<sequence>MATLKTMWVGQLIQHLRREIHITKRNSLHLFQSMYWDPKSELVIPLPAHNPEYKYFRRFAYIGPSIVAPLLTWRCITLYTNPGNEDQFSILVTHIALALTVVIIPYGWYIVSPQGLEKFIYCCNVTIRIGKRFQKLIPAQPNLLAEKSINHAFTKINLIAAIFFTQIDYIVPLLILLVCLSTHSPAYTLLRSIYNFEQDGRLFAAIIQTASGLMLSFSGLVALSGWALCIIITGFGLVVLYLWTLFIHPQGDEVKAGKILVGPYFSNRILIHNSLKILTLLHEELCRGFIFHCLHHSCTVALSSVALYYILVSFSKGGHSAVLVVSASIIIMGAMTLIELFAIYFISNAVTASKQFLHRMSYIYGRHKYASRVVKALLPNSMNIEFLNSLSTLVNGIEMNYFLNYLERVTNTGIALLFTGK</sequence>
<feature type="transmembrane region" description="Helical" evidence="1">
    <location>
        <begin position="88"/>
        <end position="111"/>
    </location>
</feature>
<feature type="transmembrane region" description="Helical" evidence="1">
    <location>
        <begin position="289"/>
        <end position="311"/>
    </location>
</feature>
<organism evidence="2 3">
    <name type="scientific">Folsomia candida</name>
    <name type="common">Springtail</name>
    <dbReference type="NCBI Taxonomy" id="158441"/>
    <lineage>
        <taxon>Eukaryota</taxon>
        <taxon>Metazoa</taxon>
        <taxon>Ecdysozoa</taxon>
        <taxon>Arthropoda</taxon>
        <taxon>Hexapoda</taxon>
        <taxon>Collembola</taxon>
        <taxon>Entomobryomorpha</taxon>
        <taxon>Isotomoidea</taxon>
        <taxon>Isotomidae</taxon>
        <taxon>Proisotominae</taxon>
        <taxon>Folsomia</taxon>
    </lineage>
</organism>
<feature type="transmembrane region" description="Helical" evidence="1">
    <location>
        <begin position="225"/>
        <end position="246"/>
    </location>
</feature>
<dbReference type="EMBL" id="LNIX01000013">
    <property type="protein sequence ID" value="OXA47295.1"/>
    <property type="molecule type" value="Genomic_DNA"/>
</dbReference>
<keyword evidence="1" id="KW-0812">Transmembrane</keyword>
<evidence type="ECO:0008006" key="4">
    <source>
        <dbReference type="Google" id="ProtNLM"/>
    </source>
</evidence>
<dbReference type="Proteomes" id="UP000198287">
    <property type="component" value="Unassembled WGS sequence"/>
</dbReference>
<reference evidence="2 3" key="1">
    <citation type="submission" date="2015-12" db="EMBL/GenBank/DDBJ databases">
        <title>The genome of Folsomia candida.</title>
        <authorList>
            <person name="Faddeeva A."/>
            <person name="Derks M.F."/>
            <person name="Anvar Y."/>
            <person name="Smit S."/>
            <person name="Van Straalen N."/>
            <person name="Roelofs D."/>
        </authorList>
    </citation>
    <scope>NUCLEOTIDE SEQUENCE [LARGE SCALE GENOMIC DNA]</scope>
    <source>
        <strain evidence="2 3">VU population</strain>
        <tissue evidence="2">Whole body</tissue>
    </source>
</reference>
<feature type="transmembrane region" description="Helical" evidence="1">
    <location>
        <begin position="59"/>
        <end position="76"/>
    </location>
</feature>
<keyword evidence="1" id="KW-0472">Membrane</keyword>
<protein>
    <recommendedName>
        <fullName evidence="4">Odorant receptor</fullName>
    </recommendedName>
</protein>
<keyword evidence="1" id="KW-1133">Transmembrane helix</keyword>
<evidence type="ECO:0000256" key="1">
    <source>
        <dbReference type="SAM" id="Phobius"/>
    </source>
</evidence>